<evidence type="ECO:0000313" key="1">
    <source>
        <dbReference type="EMBL" id="MPL79811.1"/>
    </source>
</evidence>
<dbReference type="Pfam" id="PF14903">
    <property type="entry name" value="WG_beta_rep"/>
    <property type="match status" value="2"/>
</dbReference>
<dbReference type="AlphaFoldDB" id="A0A644ULM7"/>
<accession>A0A644ULM7</accession>
<sequence length="168" mass="19637">MGKIIITNIWGKHKDISVVECIEEKTSKEKIKFFSFINTEDKFINQCRYESVFSFNDGMAKVKMNSCWGVIDKNGVELIPATYKHIYTLHNKLFQVCIDNLWGIINSKNETIVPIIYDYVFPPIQAYIIIKQNGKYGVIDYNGNKYIEAEWNSYNEALNQLKEKFNLI</sequence>
<reference evidence="1" key="1">
    <citation type="submission" date="2019-08" db="EMBL/GenBank/DDBJ databases">
        <authorList>
            <person name="Kucharzyk K."/>
            <person name="Murdoch R.W."/>
            <person name="Higgins S."/>
            <person name="Loffler F."/>
        </authorList>
    </citation>
    <scope>NUCLEOTIDE SEQUENCE</scope>
</reference>
<name>A0A644ULM7_9ZZZZ</name>
<comment type="caution">
    <text evidence="1">The sequence shown here is derived from an EMBL/GenBank/DDBJ whole genome shotgun (WGS) entry which is preliminary data.</text>
</comment>
<dbReference type="PANTHER" id="PTHR37841:SF1">
    <property type="entry name" value="DUF3298 DOMAIN-CONTAINING PROTEIN"/>
    <property type="match status" value="1"/>
</dbReference>
<dbReference type="EMBL" id="VSSQ01000130">
    <property type="protein sequence ID" value="MPL79811.1"/>
    <property type="molecule type" value="Genomic_DNA"/>
</dbReference>
<dbReference type="InterPro" id="IPR032774">
    <property type="entry name" value="WG_beta_rep"/>
</dbReference>
<proteinExistence type="predicted"/>
<evidence type="ECO:0008006" key="2">
    <source>
        <dbReference type="Google" id="ProtNLM"/>
    </source>
</evidence>
<organism evidence="1">
    <name type="scientific">bioreactor metagenome</name>
    <dbReference type="NCBI Taxonomy" id="1076179"/>
    <lineage>
        <taxon>unclassified sequences</taxon>
        <taxon>metagenomes</taxon>
        <taxon>ecological metagenomes</taxon>
    </lineage>
</organism>
<protein>
    <recommendedName>
        <fullName evidence="2">WG repeat-containing protein</fullName>
    </recommendedName>
</protein>
<gene>
    <name evidence="1" type="ORF">SDC9_25697</name>
</gene>
<dbReference type="PANTHER" id="PTHR37841">
    <property type="entry name" value="GLR2918 PROTEIN"/>
    <property type="match status" value="1"/>
</dbReference>
<dbReference type="SUPFAM" id="SSF69360">
    <property type="entry name" value="Cell wall binding repeat"/>
    <property type="match status" value="1"/>
</dbReference>